<dbReference type="Pfam" id="PF01464">
    <property type="entry name" value="SLT"/>
    <property type="match status" value="1"/>
</dbReference>
<reference evidence="4" key="2">
    <citation type="submission" date="2021-02" db="EMBL/GenBank/DDBJ databases">
        <authorList>
            <person name="Merkel A.Y."/>
        </authorList>
    </citation>
    <scope>NUCLEOTIDE SEQUENCE</scope>
    <source>
        <strain evidence="4">T05b</strain>
    </source>
</reference>
<name>A0ABS2WTR8_9BACT</name>
<gene>
    <name evidence="4" type="ORF">JWV37_09645</name>
</gene>
<dbReference type="PANTHER" id="PTHR37423:SF2">
    <property type="entry name" value="MEMBRANE-BOUND LYTIC MUREIN TRANSGLYCOSYLASE C"/>
    <property type="match status" value="1"/>
</dbReference>
<dbReference type="PANTHER" id="PTHR37423">
    <property type="entry name" value="SOLUBLE LYTIC MUREIN TRANSGLYCOSYLASE-RELATED"/>
    <property type="match status" value="1"/>
</dbReference>
<protein>
    <submittedName>
        <fullName evidence="4">DUF3393 domain-containing protein</fullName>
    </submittedName>
</protein>
<dbReference type="PROSITE" id="PS51257">
    <property type="entry name" value="PROKAR_LIPOPROTEIN"/>
    <property type="match status" value="1"/>
</dbReference>
<dbReference type="EMBL" id="JAFHKK010000022">
    <property type="protein sequence ID" value="MBN2965043.1"/>
    <property type="molecule type" value="Genomic_DNA"/>
</dbReference>
<evidence type="ECO:0000256" key="1">
    <source>
        <dbReference type="ARBA" id="ARBA00007734"/>
    </source>
</evidence>
<feature type="domain" description="Transglycosylase SLT" evidence="2">
    <location>
        <begin position="228"/>
        <end position="353"/>
    </location>
</feature>
<reference evidence="4" key="1">
    <citation type="submission" date="2021-02" db="EMBL/GenBank/DDBJ databases">
        <title>Sulfurospirillum tamanensis sp. nov.</title>
        <authorList>
            <person name="Frolova A."/>
            <person name="Merkel A."/>
            <person name="Slobodkin A."/>
        </authorList>
    </citation>
    <scope>NUCLEOTIDE SEQUENCE</scope>
    <source>
        <strain evidence="4">T05b</strain>
    </source>
</reference>
<dbReference type="Gene3D" id="1.10.530.10">
    <property type="match status" value="1"/>
</dbReference>
<dbReference type="CDD" id="cd16893">
    <property type="entry name" value="LT_MltC_MltE"/>
    <property type="match status" value="1"/>
</dbReference>
<evidence type="ECO:0000313" key="5">
    <source>
        <dbReference type="Proteomes" id="UP000703590"/>
    </source>
</evidence>
<accession>A0ABS2WTR8</accession>
<comment type="similarity">
    <text evidence="1">Belongs to the transglycosylase Slt family.</text>
</comment>
<evidence type="ECO:0000313" key="4">
    <source>
        <dbReference type="EMBL" id="MBN2965043.1"/>
    </source>
</evidence>
<dbReference type="InterPro" id="IPR008258">
    <property type="entry name" value="Transglycosylase_SLT_dom_1"/>
</dbReference>
<sequence length="392" mass="44718">MRRFWVVVVAVVLAGCSRGDYVNIAQVALSKDPSTAVKSLARTKSVHYAANPEQLVRDVKNLDLNVRDLFVALFGQVAKEWGEGNVEESSQTKTVKYLQEFQSRVLVDFDKGEVTVETVTKEDPKAHLREAIVMALLMPEDPRQVDLFDTRAIEVGATPYLYNEVLDDQSKPIRWEWRAKRYADILLSRELKTRTITRNNARLHVNYVTIPMVKNHTSVRVSKFAPLVKTYASRYNLSPALVYAIIRTESNFNQYAISRSGAVGLMQIMSQTAGRDAYKHLTGKEWAPTREYLYDAKNNIEMGTTYLHILRTRYLTGIDHPLSHEYTVISAYNGGAGTVLRAFHTDRDRAKARINATAPSGVYRVLREEVAFEETREYLRKVLEYKKEFVGL</sequence>
<comment type="caution">
    <text evidence="4">The sequence shown here is derived from an EMBL/GenBank/DDBJ whole genome shotgun (WGS) entry which is preliminary data.</text>
</comment>
<dbReference type="Proteomes" id="UP000703590">
    <property type="component" value="Unassembled WGS sequence"/>
</dbReference>
<proteinExistence type="inferred from homology"/>
<dbReference type="RefSeq" id="WP_205459590.1">
    <property type="nucleotide sequence ID" value="NZ_JAFHKK010000022.1"/>
</dbReference>
<evidence type="ECO:0000259" key="3">
    <source>
        <dbReference type="Pfam" id="PF11873"/>
    </source>
</evidence>
<keyword evidence="5" id="KW-1185">Reference proteome</keyword>
<dbReference type="Pfam" id="PF11873">
    <property type="entry name" value="Mltc_N"/>
    <property type="match status" value="1"/>
</dbReference>
<dbReference type="InterPro" id="IPR023346">
    <property type="entry name" value="Lysozyme-like_dom_sf"/>
</dbReference>
<dbReference type="SUPFAM" id="SSF53955">
    <property type="entry name" value="Lysozyme-like"/>
    <property type="match status" value="1"/>
</dbReference>
<feature type="domain" description="Murein transglycosylase-C N-terminal" evidence="3">
    <location>
        <begin position="67"/>
        <end position="223"/>
    </location>
</feature>
<evidence type="ECO:0000259" key="2">
    <source>
        <dbReference type="Pfam" id="PF01464"/>
    </source>
</evidence>
<dbReference type="InterPro" id="IPR024570">
    <property type="entry name" value="Murein_transglycosylaseC_N"/>
</dbReference>
<organism evidence="4 5">
    <name type="scientific">Sulfurospirillum tamanense</name>
    <dbReference type="NCBI Taxonomy" id="2813362"/>
    <lineage>
        <taxon>Bacteria</taxon>
        <taxon>Pseudomonadati</taxon>
        <taxon>Campylobacterota</taxon>
        <taxon>Epsilonproteobacteria</taxon>
        <taxon>Campylobacterales</taxon>
        <taxon>Sulfurospirillaceae</taxon>
        <taxon>Sulfurospirillum</taxon>
    </lineage>
</organism>